<reference evidence="1" key="1">
    <citation type="submission" date="2021-02" db="EMBL/GenBank/DDBJ databases">
        <authorList>
            <person name="Syme A R."/>
            <person name="Syme A R."/>
            <person name="Moolhuijzen P."/>
        </authorList>
    </citation>
    <scope>NUCLEOTIDE SEQUENCE</scope>
    <source>
        <strain evidence="1">W1-1</strain>
    </source>
</reference>
<gene>
    <name evidence="1" type="ORF">PTTW11_10940</name>
</gene>
<dbReference type="InterPro" id="IPR021848">
    <property type="entry name" value="HODM_asu-like"/>
</dbReference>
<name>A0A6S6WGT1_9PLEO</name>
<dbReference type="EMBL" id="HG992987">
    <property type="protein sequence ID" value="CAE7217285.1"/>
    <property type="molecule type" value="Genomic_DNA"/>
</dbReference>
<protein>
    <submittedName>
        <fullName evidence="1">DUF3445 domain containing protein</fullName>
    </submittedName>
</protein>
<evidence type="ECO:0000313" key="2">
    <source>
        <dbReference type="Proteomes" id="UP000472372"/>
    </source>
</evidence>
<organism evidence="1 2">
    <name type="scientific">Pyrenophora teres f. teres</name>
    <dbReference type="NCBI Taxonomy" id="97479"/>
    <lineage>
        <taxon>Eukaryota</taxon>
        <taxon>Fungi</taxon>
        <taxon>Dikarya</taxon>
        <taxon>Ascomycota</taxon>
        <taxon>Pezizomycotina</taxon>
        <taxon>Dothideomycetes</taxon>
        <taxon>Pleosporomycetidae</taxon>
        <taxon>Pleosporales</taxon>
        <taxon>Pleosporineae</taxon>
        <taxon>Pleosporaceae</taxon>
        <taxon>Pyrenophora</taxon>
    </lineage>
</organism>
<evidence type="ECO:0000313" key="1">
    <source>
        <dbReference type="EMBL" id="CAE7217285.1"/>
    </source>
</evidence>
<dbReference type="Pfam" id="PF11927">
    <property type="entry name" value="HODM_asu-like"/>
    <property type="match status" value="1"/>
</dbReference>
<dbReference type="Proteomes" id="UP000472372">
    <property type="component" value="Chromosome 11"/>
</dbReference>
<dbReference type="AlphaFoldDB" id="A0A6S6WGT1"/>
<accession>A0A6S6WGT1</accession>
<sequence length="303" mass="33313">MALENCPMSSLLELDNTYAARLIERRRVLATERHEVLGTTPAGRDAVLEFYKWATNIYLPGRWPSIYILDGANASLKNTITSESLPLHIPHDADLALEILGANIDTEFLFLLPSHTPSSSSSDQQTYHLSSYINTSPAGFSTRSKLGLSLSAIHGPVPGYAAKLEKSMDRFFARLPVGKVVRRANWSVSMKGEFFCLEGAHGVVGGEEGDEEEGEEVDLKTTFVRCERQTLHRLPVTGAVVFAFKTYMYSLQQLRDEGSGEVLAEAIDGLGLGSVPAMTVYKRQDVWGEKVKAFLRGEIGIDG</sequence>
<proteinExistence type="predicted"/>